<dbReference type="AlphaFoldDB" id="A0A1H5LAN5"/>
<dbReference type="GO" id="GO:0005886">
    <property type="term" value="C:plasma membrane"/>
    <property type="evidence" value="ECO:0007669"/>
    <property type="project" value="UniProtKB-SubCell"/>
</dbReference>
<dbReference type="Gene3D" id="1.10.3720.10">
    <property type="entry name" value="MetI-like"/>
    <property type="match status" value="1"/>
</dbReference>
<evidence type="ECO:0000256" key="1">
    <source>
        <dbReference type="ARBA" id="ARBA00004651"/>
    </source>
</evidence>
<evidence type="ECO:0000256" key="3">
    <source>
        <dbReference type="ARBA" id="ARBA00022475"/>
    </source>
</evidence>
<keyword evidence="2 7" id="KW-0813">Transport</keyword>
<evidence type="ECO:0000256" key="4">
    <source>
        <dbReference type="ARBA" id="ARBA00022692"/>
    </source>
</evidence>
<dbReference type="SUPFAM" id="SSF161098">
    <property type="entry name" value="MetI-like"/>
    <property type="match status" value="1"/>
</dbReference>
<dbReference type="STRING" id="561176.SAMN04488561_2464"/>
<evidence type="ECO:0000256" key="6">
    <source>
        <dbReference type="ARBA" id="ARBA00023136"/>
    </source>
</evidence>
<dbReference type="OrthoDB" id="9809425at2"/>
<reference evidence="10" key="1">
    <citation type="submission" date="2016-10" db="EMBL/GenBank/DDBJ databases">
        <authorList>
            <person name="Varghese N."/>
            <person name="Submissions S."/>
        </authorList>
    </citation>
    <scope>NUCLEOTIDE SEQUENCE [LARGE SCALE GENOMIC DNA]</scope>
    <source>
        <strain evidence="10">DSM 45237</strain>
    </source>
</reference>
<dbReference type="GO" id="GO:0055085">
    <property type="term" value="P:transmembrane transport"/>
    <property type="evidence" value="ECO:0007669"/>
    <property type="project" value="InterPro"/>
</dbReference>
<dbReference type="InterPro" id="IPR035906">
    <property type="entry name" value="MetI-like_sf"/>
</dbReference>
<gene>
    <name evidence="9" type="ORF">SAMN04488561_2464</name>
</gene>
<comment type="similarity">
    <text evidence="7">Belongs to the binding-protein-dependent transport system permease family.</text>
</comment>
<keyword evidence="10" id="KW-1185">Reference proteome</keyword>
<feature type="transmembrane region" description="Helical" evidence="7">
    <location>
        <begin position="227"/>
        <end position="252"/>
    </location>
</feature>
<evidence type="ECO:0000313" key="10">
    <source>
        <dbReference type="Proteomes" id="UP000181980"/>
    </source>
</evidence>
<dbReference type="Pfam" id="PF19300">
    <property type="entry name" value="BPD_transp_1_N"/>
    <property type="match status" value="1"/>
</dbReference>
<feature type="transmembrane region" description="Helical" evidence="7">
    <location>
        <begin position="172"/>
        <end position="190"/>
    </location>
</feature>
<feature type="transmembrane region" description="Helical" evidence="7">
    <location>
        <begin position="100"/>
        <end position="120"/>
    </location>
</feature>
<evidence type="ECO:0000313" key="9">
    <source>
        <dbReference type="EMBL" id="SEE73278.1"/>
    </source>
</evidence>
<dbReference type="RefSeq" id="WP_141711884.1">
    <property type="nucleotide sequence ID" value="NZ_FNUC01000003.1"/>
</dbReference>
<dbReference type="Proteomes" id="UP000181980">
    <property type="component" value="Unassembled WGS sequence"/>
</dbReference>
<dbReference type="PROSITE" id="PS50928">
    <property type="entry name" value="ABC_TM1"/>
    <property type="match status" value="1"/>
</dbReference>
<accession>A0A1H5LAN5</accession>
<evidence type="ECO:0000259" key="8">
    <source>
        <dbReference type="PROSITE" id="PS50928"/>
    </source>
</evidence>
<keyword evidence="3" id="KW-1003">Cell membrane</keyword>
<sequence length="308" mass="31947">MIAVVRRVLVALIVLWGVATVVFFIVRAAPGDPASAVLGPDASADQVAALRESMGLNRPLVGQYAAYLGDLAGLDLGTSHRLGRPAIDAVAERLPATVELTLAATLIAVVAGLVLGALAGRRAGSVWDRLVSTATIGLQSFPTFWVGIMFILLFALTLGVLPSAGAGTPAHLVLPAVTLALPFTAIVARLTRSSMADTLTESFILTARAKGLTERQVLTGHVLRNSLVPVVTIVALQMGALMGGAVVVENVFAWPGLGSLIVDAIGNRDYAVVQAATLVIATIVVALNLVVDLAYRAIDPRIRTGDRA</sequence>
<keyword evidence="6 7" id="KW-0472">Membrane</keyword>
<evidence type="ECO:0000256" key="5">
    <source>
        <dbReference type="ARBA" id="ARBA00022989"/>
    </source>
</evidence>
<feature type="transmembrane region" description="Helical" evidence="7">
    <location>
        <begin position="141"/>
        <end position="160"/>
    </location>
</feature>
<evidence type="ECO:0000256" key="7">
    <source>
        <dbReference type="RuleBase" id="RU363032"/>
    </source>
</evidence>
<dbReference type="PANTHER" id="PTHR43163:SF6">
    <property type="entry name" value="DIPEPTIDE TRANSPORT SYSTEM PERMEASE PROTEIN DPPB-RELATED"/>
    <property type="match status" value="1"/>
</dbReference>
<dbReference type="Pfam" id="PF00528">
    <property type="entry name" value="BPD_transp_1"/>
    <property type="match status" value="1"/>
</dbReference>
<protein>
    <submittedName>
        <fullName evidence="9">Peptide/nickel transport system permease protein</fullName>
    </submittedName>
</protein>
<keyword evidence="4 7" id="KW-0812">Transmembrane</keyword>
<dbReference type="EMBL" id="FNUC01000003">
    <property type="protein sequence ID" value="SEE73278.1"/>
    <property type="molecule type" value="Genomic_DNA"/>
</dbReference>
<proteinExistence type="inferred from homology"/>
<feature type="transmembrane region" description="Helical" evidence="7">
    <location>
        <begin position="272"/>
        <end position="295"/>
    </location>
</feature>
<keyword evidence="5 7" id="KW-1133">Transmembrane helix</keyword>
<dbReference type="PANTHER" id="PTHR43163">
    <property type="entry name" value="DIPEPTIDE TRANSPORT SYSTEM PERMEASE PROTEIN DPPB-RELATED"/>
    <property type="match status" value="1"/>
</dbReference>
<comment type="subcellular location">
    <subcellularLocation>
        <location evidence="1 7">Cell membrane</location>
        <topology evidence="1 7">Multi-pass membrane protein</topology>
    </subcellularLocation>
</comment>
<feature type="domain" description="ABC transmembrane type-1" evidence="8">
    <location>
        <begin position="94"/>
        <end position="291"/>
    </location>
</feature>
<name>A0A1H5LAN5_9ACTN</name>
<evidence type="ECO:0000256" key="2">
    <source>
        <dbReference type="ARBA" id="ARBA00022448"/>
    </source>
</evidence>
<dbReference type="InterPro" id="IPR000515">
    <property type="entry name" value="MetI-like"/>
</dbReference>
<dbReference type="InterPro" id="IPR045621">
    <property type="entry name" value="BPD_transp_1_N"/>
</dbReference>
<dbReference type="CDD" id="cd06261">
    <property type="entry name" value="TM_PBP2"/>
    <property type="match status" value="1"/>
</dbReference>
<organism evidence="9 10">
    <name type="scientific">Jiangella alba</name>
    <dbReference type="NCBI Taxonomy" id="561176"/>
    <lineage>
        <taxon>Bacteria</taxon>
        <taxon>Bacillati</taxon>
        <taxon>Actinomycetota</taxon>
        <taxon>Actinomycetes</taxon>
        <taxon>Jiangellales</taxon>
        <taxon>Jiangellaceae</taxon>
        <taxon>Jiangella</taxon>
    </lineage>
</organism>